<dbReference type="EMBL" id="BAAAHQ010000006">
    <property type="protein sequence ID" value="GAA0917928.1"/>
    <property type="molecule type" value="Genomic_DNA"/>
</dbReference>
<organism evidence="1 2">
    <name type="scientific">Nonomuraea longicatena</name>
    <dbReference type="NCBI Taxonomy" id="83682"/>
    <lineage>
        <taxon>Bacteria</taxon>
        <taxon>Bacillati</taxon>
        <taxon>Actinomycetota</taxon>
        <taxon>Actinomycetes</taxon>
        <taxon>Streptosporangiales</taxon>
        <taxon>Streptosporangiaceae</taxon>
        <taxon>Nonomuraea</taxon>
    </lineage>
</organism>
<name>A0ABN1NX06_9ACTN</name>
<evidence type="ECO:0000313" key="1">
    <source>
        <dbReference type="EMBL" id="GAA0917928.1"/>
    </source>
</evidence>
<sequence>MGLDTSLSFCEVTMEHTKPTVTQRHEDDPAEVTIRLLGQAETTSLSQGISN</sequence>
<reference evidence="1 2" key="1">
    <citation type="journal article" date="2019" name="Int. J. Syst. Evol. Microbiol.">
        <title>The Global Catalogue of Microorganisms (GCM) 10K type strain sequencing project: providing services to taxonomists for standard genome sequencing and annotation.</title>
        <authorList>
            <consortium name="The Broad Institute Genomics Platform"/>
            <consortium name="The Broad Institute Genome Sequencing Center for Infectious Disease"/>
            <person name="Wu L."/>
            <person name="Ma J."/>
        </authorList>
    </citation>
    <scope>NUCLEOTIDE SEQUENCE [LARGE SCALE GENOMIC DNA]</scope>
    <source>
        <strain evidence="1 2">JCM 11136</strain>
    </source>
</reference>
<proteinExistence type="predicted"/>
<keyword evidence="2" id="KW-1185">Reference proteome</keyword>
<evidence type="ECO:0000313" key="2">
    <source>
        <dbReference type="Proteomes" id="UP001501578"/>
    </source>
</evidence>
<comment type="caution">
    <text evidence="1">The sequence shown here is derived from an EMBL/GenBank/DDBJ whole genome shotgun (WGS) entry which is preliminary data.</text>
</comment>
<dbReference type="Proteomes" id="UP001501578">
    <property type="component" value="Unassembled WGS sequence"/>
</dbReference>
<accession>A0ABN1NX06</accession>
<gene>
    <name evidence="1" type="ORF">GCM10009560_14320</name>
</gene>
<protein>
    <submittedName>
        <fullName evidence="1">Uncharacterized protein</fullName>
    </submittedName>
</protein>